<comment type="caution">
    <text evidence="1">The sequence shown here is derived from an EMBL/GenBank/DDBJ whole genome shotgun (WGS) entry which is preliminary data.</text>
</comment>
<dbReference type="Proteomes" id="UP000029643">
    <property type="component" value="Unassembled WGS sequence"/>
</dbReference>
<dbReference type="AlphaFoldDB" id="A0A090WVC8"/>
<evidence type="ECO:0000313" key="1">
    <source>
        <dbReference type="EMBL" id="GAL81070.1"/>
    </source>
</evidence>
<organism evidence="1 2">
    <name type="scientific">Algibacter lectus</name>
    <dbReference type="NCBI Taxonomy" id="221126"/>
    <lineage>
        <taxon>Bacteria</taxon>
        <taxon>Pseudomonadati</taxon>
        <taxon>Bacteroidota</taxon>
        <taxon>Flavobacteriia</taxon>
        <taxon>Flavobacteriales</taxon>
        <taxon>Flavobacteriaceae</taxon>
        <taxon>Algibacter</taxon>
    </lineage>
</organism>
<reference evidence="1" key="1">
    <citation type="journal article" date="2014" name="Genome Announc.">
        <title>Draft Genome Sequences of Marine Flavobacterium Algibacter lectus Strains SS8 and NR4.</title>
        <authorList>
            <person name="Takatani N."/>
            <person name="Nakanishi M."/>
            <person name="Meirelles P."/>
            <person name="Mino S."/>
            <person name="Suda W."/>
            <person name="Oshima K."/>
            <person name="Hattori M."/>
            <person name="Ohkuma M."/>
            <person name="Hosokawa M."/>
            <person name="Miyashita K."/>
            <person name="Thompson F.L."/>
            <person name="Niwa A."/>
            <person name="Sawabe T."/>
            <person name="Sawabe T."/>
        </authorList>
    </citation>
    <scope>NUCLEOTIDE SEQUENCE [LARGE SCALE GENOMIC DNA]</scope>
    <source>
        <strain evidence="1">JCM 19274</strain>
    </source>
</reference>
<protein>
    <submittedName>
        <fullName evidence="1">Uncharacterized protein</fullName>
    </submittedName>
</protein>
<dbReference type="RefSeq" id="WP_042499421.1">
    <property type="nucleotide sequence ID" value="NZ_BBNU01000013.1"/>
</dbReference>
<accession>A0A090WVC8</accession>
<sequence length="140" mass="16009">MAENPKIEFFRIQLKPKSKKKEKTFRDFAIEELRGDAGINNDDAFKLCFNHFISKIQIGHSKNPKHKKTITIISDPKTNPYYSLKPTPNIKKNFISGVLNGGPYDKDAIVSNIADKADNAKLGRDKSILLPYYVFFFNNN</sequence>
<proteinExistence type="predicted"/>
<dbReference type="EMBL" id="BBNU01000013">
    <property type="protein sequence ID" value="GAL81070.1"/>
    <property type="molecule type" value="Genomic_DNA"/>
</dbReference>
<name>A0A090WVC8_9FLAO</name>
<evidence type="ECO:0000313" key="2">
    <source>
        <dbReference type="Proteomes" id="UP000029643"/>
    </source>
</evidence>
<gene>
    <name evidence="1" type="ORF">JCM19274_2244</name>
</gene>